<evidence type="ECO:0000256" key="3">
    <source>
        <dbReference type="ARBA" id="ARBA00023125"/>
    </source>
</evidence>
<organism evidence="6 7">
    <name type="scientific">Megasphaera micronuciformis F0359</name>
    <dbReference type="NCBI Taxonomy" id="706434"/>
    <lineage>
        <taxon>Bacteria</taxon>
        <taxon>Bacillati</taxon>
        <taxon>Bacillota</taxon>
        <taxon>Negativicutes</taxon>
        <taxon>Veillonellales</taxon>
        <taxon>Veillonellaceae</taxon>
        <taxon>Megasphaera</taxon>
    </lineage>
</organism>
<reference evidence="6 7" key="1">
    <citation type="submission" date="2010-08" db="EMBL/GenBank/DDBJ databases">
        <authorList>
            <person name="Weinstock G."/>
            <person name="Sodergren E."/>
            <person name="Clifton S."/>
            <person name="Fulton L."/>
            <person name="Fulton B."/>
            <person name="Courtney L."/>
            <person name="Fronick C."/>
            <person name="Harrison M."/>
            <person name="Strong C."/>
            <person name="Farmer C."/>
            <person name="Delahaunty K."/>
            <person name="Markovic C."/>
            <person name="Hall O."/>
            <person name="Minx P."/>
            <person name="Tomlinson C."/>
            <person name="Mitreva M."/>
            <person name="Hou S."/>
            <person name="Chen J."/>
            <person name="Wollam A."/>
            <person name="Pepin K.H."/>
            <person name="Johnson M."/>
            <person name="Bhonagiri V."/>
            <person name="Zhang X."/>
            <person name="Suruliraj S."/>
            <person name="Warren W."/>
            <person name="Chinwalla A."/>
            <person name="Mardis E.R."/>
            <person name="Wilson R.K."/>
        </authorList>
    </citation>
    <scope>NUCLEOTIDE SEQUENCE [LARGE SCALE GENOMIC DNA]</scope>
    <source>
        <strain evidence="6 7">F0359</strain>
    </source>
</reference>
<dbReference type="InterPro" id="IPR005119">
    <property type="entry name" value="LysR_subst-bd"/>
</dbReference>
<dbReference type="SUPFAM" id="SSF53850">
    <property type="entry name" value="Periplasmic binding protein-like II"/>
    <property type="match status" value="1"/>
</dbReference>
<dbReference type="InterPro" id="IPR047788">
    <property type="entry name" value="LysR-like_Sec_metab"/>
</dbReference>
<keyword evidence="2" id="KW-0805">Transcription regulation</keyword>
<dbReference type="OrthoDB" id="9785745at2"/>
<name>E2ZA82_9FIRM</name>
<dbReference type="SUPFAM" id="SSF46785">
    <property type="entry name" value="Winged helix' DNA-binding domain"/>
    <property type="match status" value="1"/>
</dbReference>
<evidence type="ECO:0000256" key="4">
    <source>
        <dbReference type="ARBA" id="ARBA00023163"/>
    </source>
</evidence>
<gene>
    <name evidence="6" type="ORF">HMPREF9429_00342</name>
</gene>
<dbReference type="eggNOG" id="COG0583">
    <property type="taxonomic scope" value="Bacteria"/>
</dbReference>
<keyword evidence="7" id="KW-1185">Reference proteome</keyword>
<dbReference type="Gene3D" id="3.40.190.290">
    <property type="match status" value="1"/>
</dbReference>
<dbReference type="RefSeq" id="WP_006941167.1">
    <property type="nucleotide sequence ID" value="NZ_GL538184.1"/>
</dbReference>
<protein>
    <submittedName>
        <fullName evidence="6">LysR substrate binding domain protein</fullName>
    </submittedName>
</protein>
<dbReference type="Pfam" id="PF03466">
    <property type="entry name" value="LysR_substrate"/>
    <property type="match status" value="1"/>
</dbReference>
<evidence type="ECO:0000313" key="7">
    <source>
        <dbReference type="Proteomes" id="UP000003195"/>
    </source>
</evidence>
<dbReference type="PROSITE" id="PS50931">
    <property type="entry name" value="HTH_LYSR"/>
    <property type="match status" value="1"/>
</dbReference>
<dbReference type="STRING" id="706434.HMPREF9429_00342"/>
<dbReference type="NCBIfam" id="NF040786">
    <property type="entry name" value="LysR_Sec_metab"/>
    <property type="match status" value="1"/>
</dbReference>
<dbReference type="InterPro" id="IPR036390">
    <property type="entry name" value="WH_DNA-bd_sf"/>
</dbReference>
<dbReference type="GO" id="GO:0000976">
    <property type="term" value="F:transcription cis-regulatory region binding"/>
    <property type="evidence" value="ECO:0007669"/>
    <property type="project" value="TreeGrafter"/>
</dbReference>
<dbReference type="HOGENOM" id="CLU_039613_6_1_9"/>
<dbReference type="GO" id="GO:0003700">
    <property type="term" value="F:DNA-binding transcription factor activity"/>
    <property type="evidence" value="ECO:0007669"/>
    <property type="project" value="InterPro"/>
</dbReference>
<keyword evidence="3" id="KW-0238">DNA-binding</keyword>
<dbReference type="InterPro" id="IPR000847">
    <property type="entry name" value="LysR_HTH_N"/>
</dbReference>
<dbReference type="AlphaFoldDB" id="E2ZA82"/>
<dbReference type="PANTHER" id="PTHR30126">
    <property type="entry name" value="HTH-TYPE TRANSCRIPTIONAL REGULATOR"/>
    <property type="match status" value="1"/>
</dbReference>
<dbReference type="FunFam" id="1.10.10.10:FF:000001">
    <property type="entry name" value="LysR family transcriptional regulator"/>
    <property type="match status" value="1"/>
</dbReference>
<accession>E2ZA82</accession>
<evidence type="ECO:0000313" key="6">
    <source>
        <dbReference type="EMBL" id="EFQ04844.1"/>
    </source>
</evidence>
<evidence type="ECO:0000256" key="2">
    <source>
        <dbReference type="ARBA" id="ARBA00023015"/>
    </source>
</evidence>
<dbReference type="PRINTS" id="PR00039">
    <property type="entry name" value="HTHLYSR"/>
</dbReference>
<dbReference type="Proteomes" id="UP000003195">
    <property type="component" value="Unassembled WGS sequence"/>
</dbReference>
<evidence type="ECO:0000256" key="1">
    <source>
        <dbReference type="ARBA" id="ARBA00009437"/>
    </source>
</evidence>
<comment type="caution">
    <text evidence="6">The sequence shown here is derived from an EMBL/GenBank/DDBJ whole genome shotgun (WGS) entry which is preliminary data.</text>
</comment>
<sequence length="302" mass="34204">MELKQLESFVAVIKYGSFTKAAQVLYMSQPSISTHIRALEKHLDTPLIIRTTKQIRITPRGRELYNTATAMLKMRDDLLTKWHHEDSNEIIISSSTIPSIYLLPQVLKGFRKLFPDIPFTINQDVSSKVLNSLLKGHIQVGFTGMKVDDDSLEFVPVAIDKMVVITPNTPTFRQLVGTKNAALHILMKYPLILRDKGSGSKAHVDRIFEKLHLTPDKLHVTAHLNEPEGLKNLVINQVGVSVISEPAVVQAVADGTLLKFELPKDTALRQLYMVYHKHDTQSSHVKQFINYVKSFSWQQKDD</sequence>
<dbReference type="InterPro" id="IPR036388">
    <property type="entry name" value="WH-like_DNA-bd_sf"/>
</dbReference>
<dbReference type="Pfam" id="PF00126">
    <property type="entry name" value="HTH_1"/>
    <property type="match status" value="1"/>
</dbReference>
<keyword evidence="4" id="KW-0804">Transcription</keyword>
<comment type="similarity">
    <text evidence="1">Belongs to the LysR transcriptional regulatory family.</text>
</comment>
<dbReference type="EMBL" id="AECS01000010">
    <property type="protein sequence ID" value="EFQ04844.1"/>
    <property type="molecule type" value="Genomic_DNA"/>
</dbReference>
<dbReference type="Gene3D" id="1.10.10.10">
    <property type="entry name" value="Winged helix-like DNA-binding domain superfamily/Winged helix DNA-binding domain"/>
    <property type="match status" value="1"/>
</dbReference>
<proteinExistence type="inferred from homology"/>
<evidence type="ECO:0000259" key="5">
    <source>
        <dbReference type="PROSITE" id="PS50931"/>
    </source>
</evidence>
<feature type="domain" description="HTH lysR-type" evidence="5">
    <location>
        <begin position="1"/>
        <end position="58"/>
    </location>
</feature>
<dbReference type="PANTHER" id="PTHR30126:SF40">
    <property type="entry name" value="HTH-TYPE TRANSCRIPTIONAL REGULATOR GLTR"/>
    <property type="match status" value="1"/>
</dbReference>